<sequence>MGTKKPAQGGFLGEERLAANLLSSRAFPNETNINMSTQTKRVTLPADFVNIGAKTSIQTATPPANAIPVPVQLVGILLGVMGVMTLLNVVYKITTGH</sequence>
<evidence type="ECO:0000313" key="2">
    <source>
        <dbReference type="EMBL" id="MEY8772993.1"/>
    </source>
</evidence>
<gene>
    <name evidence="2" type="ORF">AB6T85_21515</name>
</gene>
<keyword evidence="1" id="KW-1133">Transmembrane helix</keyword>
<dbReference type="RefSeq" id="WP_369896624.1">
    <property type="nucleotide sequence ID" value="NZ_JBGFFX010000017.1"/>
</dbReference>
<dbReference type="EMBL" id="JBGFFX010000017">
    <property type="protein sequence ID" value="MEY8772993.1"/>
    <property type="molecule type" value="Genomic_DNA"/>
</dbReference>
<feature type="transmembrane region" description="Helical" evidence="1">
    <location>
        <begin position="71"/>
        <end position="91"/>
    </location>
</feature>
<name>A0ABV4EDH6_9GAMM</name>
<reference evidence="2 3" key="1">
    <citation type="submission" date="2024-07" db="EMBL/GenBank/DDBJ databases">
        <authorList>
            <person name="Hebao G."/>
        </authorList>
    </citation>
    <scope>NUCLEOTIDE SEQUENCE [LARGE SCALE GENOMIC DNA]</scope>
    <source>
        <strain evidence="2 3">ACCC 02193</strain>
    </source>
</reference>
<keyword evidence="3" id="KW-1185">Reference proteome</keyword>
<comment type="caution">
    <text evidence="2">The sequence shown here is derived from an EMBL/GenBank/DDBJ whole genome shotgun (WGS) entry which is preliminary data.</text>
</comment>
<keyword evidence="1" id="KW-0472">Membrane</keyword>
<accession>A0ABV4EDH6</accession>
<keyword evidence="1" id="KW-0812">Transmembrane</keyword>
<evidence type="ECO:0000313" key="3">
    <source>
        <dbReference type="Proteomes" id="UP001565243"/>
    </source>
</evidence>
<organism evidence="2 3">
    <name type="scientific">Erwinia aeris</name>
    <dbReference type="NCBI Taxonomy" id="3239803"/>
    <lineage>
        <taxon>Bacteria</taxon>
        <taxon>Pseudomonadati</taxon>
        <taxon>Pseudomonadota</taxon>
        <taxon>Gammaproteobacteria</taxon>
        <taxon>Enterobacterales</taxon>
        <taxon>Erwiniaceae</taxon>
        <taxon>Erwinia</taxon>
    </lineage>
</organism>
<dbReference type="Proteomes" id="UP001565243">
    <property type="component" value="Unassembled WGS sequence"/>
</dbReference>
<protein>
    <submittedName>
        <fullName evidence="2">Uncharacterized protein</fullName>
    </submittedName>
</protein>
<evidence type="ECO:0000256" key="1">
    <source>
        <dbReference type="SAM" id="Phobius"/>
    </source>
</evidence>
<proteinExistence type="predicted"/>